<name>A0A291P8I3_9GAMM</name>
<evidence type="ECO:0000313" key="2">
    <source>
        <dbReference type="EMBL" id="ATJ83162.1"/>
    </source>
</evidence>
<keyword evidence="3" id="KW-1185">Reference proteome</keyword>
<dbReference type="InterPro" id="IPR028087">
    <property type="entry name" value="Tad_N"/>
</dbReference>
<protein>
    <recommendedName>
        <fullName evidence="1">Putative Flp pilus-assembly TadG-like N-terminal domain-containing protein</fullName>
    </recommendedName>
</protein>
<dbReference type="EMBL" id="CP021435">
    <property type="protein sequence ID" value="ATJ83162.1"/>
    <property type="molecule type" value="Genomic_DNA"/>
</dbReference>
<proteinExistence type="predicted"/>
<accession>A0A291P8I3</accession>
<dbReference type="OrthoDB" id="5720484at2"/>
<dbReference type="Pfam" id="PF13400">
    <property type="entry name" value="Tad"/>
    <property type="match status" value="1"/>
</dbReference>
<dbReference type="KEGG" id="hbe:BEI_2175"/>
<dbReference type="AlphaFoldDB" id="A0A291P8I3"/>
<reference evidence="2 3" key="1">
    <citation type="journal article" date="2017" name="Sci. Rep.">
        <title>Revealing the Saline Adaptation Strategies of the Halophilic Bacterium Halomonas beimenensis through High-throughput Omics and Transposon Mutagenesis Approaches.</title>
        <authorList>
            <person name="Chen Y.H."/>
            <person name="Lin S.S."/>
            <person name="Shyu Y.T."/>
        </authorList>
    </citation>
    <scope>NUCLEOTIDE SEQUENCE [LARGE SCALE GENOMIC DNA]</scope>
    <source>
        <strain evidence="2 3">NTU-111</strain>
    </source>
</reference>
<sequence length="608" mass="63583">MRRNGYRWSRRQAGAIGLLGAFVMLLTVLCIALALDTGRLYMEKRNLQRVADLAALEAMAQVSLPEADNLDALARAAASRNEFDADAADNTLEAELGSLRVENHRRVFVTGGVGLDNSLRVVASKEVPTSLVANLAALGGAEAPSTLTLSAEAVASRSGTAAFTVGTSLLKVDSDSSPLLAPLLRGVLAESHLDLSLIDHQGLLDTDITLLQLAEAMPLVGLEAVSSIDELLNADLSVSRFVELMAEVLQRRQEEGELAGIDLGLLSLIEESAGIGLRDITLGELLALEMPGGGRDEALETQLRLGDLLGVGLLVANGDNVIDLDVSSEALGEGIDELDSVLDLDIGLTIVEPPKLAIGPPGRLASPDGHRHWRTEVMSPQVALTVSTYLDLGLVSLDLGLRLDAGSGKAALAELGPGGEVEILAKPTLAALYLGDSGDLGDPFGMPPAPLSVNILDADDASLVDIRVSAEAVAARRGGLVIDEGDERLSYSPPYPHTQEVELEPGNSLGGLLSSLGNNLEVDVDLLSSGDGNCGLLELGCVIDDIVDTVVKGVLEPILQLLMNVLSPLVENIGTVVLGPLLELLGIRLDVLEVQVIDASSGRVELVK</sequence>
<organism evidence="2 3">
    <name type="scientific">Halomonas beimenensis</name>
    <dbReference type="NCBI Taxonomy" id="475662"/>
    <lineage>
        <taxon>Bacteria</taxon>
        <taxon>Pseudomonadati</taxon>
        <taxon>Pseudomonadota</taxon>
        <taxon>Gammaproteobacteria</taxon>
        <taxon>Oceanospirillales</taxon>
        <taxon>Halomonadaceae</taxon>
        <taxon>Halomonas</taxon>
    </lineage>
</organism>
<evidence type="ECO:0000259" key="1">
    <source>
        <dbReference type="Pfam" id="PF13400"/>
    </source>
</evidence>
<gene>
    <name evidence="2" type="ORF">BEI_2175</name>
</gene>
<evidence type="ECO:0000313" key="3">
    <source>
        <dbReference type="Proteomes" id="UP000219993"/>
    </source>
</evidence>
<dbReference type="RefSeq" id="WP_097789533.1">
    <property type="nucleotide sequence ID" value="NZ_BAAADT010000004.1"/>
</dbReference>
<dbReference type="Proteomes" id="UP000219993">
    <property type="component" value="Chromosome"/>
</dbReference>
<feature type="domain" description="Putative Flp pilus-assembly TadG-like N-terminal" evidence="1">
    <location>
        <begin position="14"/>
        <end position="60"/>
    </location>
</feature>